<gene>
    <name evidence="1" type="ORF">FQN60_012180</name>
</gene>
<organism evidence="1 2">
    <name type="scientific">Etheostoma spectabile</name>
    <name type="common">orangethroat darter</name>
    <dbReference type="NCBI Taxonomy" id="54343"/>
    <lineage>
        <taxon>Eukaryota</taxon>
        <taxon>Metazoa</taxon>
        <taxon>Chordata</taxon>
        <taxon>Craniata</taxon>
        <taxon>Vertebrata</taxon>
        <taxon>Euteleostomi</taxon>
        <taxon>Actinopterygii</taxon>
        <taxon>Neopterygii</taxon>
        <taxon>Teleostei</taxon>
        <taxon>Neoteleostei</taxon>
        <taxon>Acanthomorphata</taxon>
        <taxon>Eupercaria</taxon>
        <taxon>Perciformes</taxon>
        <taxon>Percoidei</taxon>
        <taxon>Percidae</taxon>
        <taxon>Etheostomatinae</taxon>
        <taxon>Etheostoma</taxon>
    </lineage>
</organism>
<evidence type="ECO:0000313" key="1">
    <source>
        <dbReference type="EMBL" id="KAA8595045.1"/>
    </source>
</evidence>
<evidence type="ECO:0000313" key="2">
    <source>
        <dbReference type="Proteomes" id="UP000327493"/>
    </source>
</evidence>
<dbReference type="EMBL" id="VOFY01000002">
    <property type="protein sequence ID" value="KAA8595045.1"/>
    <property type="molecule type" value="Genomic_DNA"/>
</dbReference>
<proteinExistence type="predicted"/>
<reference evidence="1 2" key="1">
    <citation type="submission" date="2019-08" db="EMBL/GenBank/DDBJ databases">
        <title>A chromosome-level genome assembly, high-density linkage maps, and genome scans reveal the genomic architecture of hybrid incompatibilities underlying speciation via character displacement in darters (Percidae: Etheostominae).</title>
        <authorList>
            <person name="Moran R.L."/>
            <person name="Catchen J.M."/>
            <person name="Fuller R.C."/>
        </authorList>
    </citation>
    <scope>NUCLEOTIDE SEQUENCE [LARGE SCALE GENOMIC DNA]</scope>
    <source>
        <strain evidence="1">EspeVRDwgs_2016</strain>
        <tissue evidence="1">Muscle</tissue>
    </source>
</reference>
<dbReference type="Proteomes" id="UP000327493">
    <property type="component" value="Chromosome 2"/>
</dbReference>
<dbReference type="AlphaFoldDB" id="A0A5J5DNW9"/>
<keyword evidence="2" id="KW-1185">Reference proteome</keyword>
<feature type="non-terminal residue" evidence="1">
    <location>
        <position position="17"/>
    </location>
</feature>
<comment type="caution">
    <text evidence="1">The sequence shown here is derived from an EMBL/GenBank/DDBJ whole genome shotgun (WGS) entry which is preliminary data.</text>
</comment>
<sequence>MQLPLTTTLYSGCLWLP</sequence>
<protein>
    <submittedName>
        <fullName evidence="1">Uncharacterized protein</fullName>
    </submittedName>
</protein>
<name>A0A5J5DNW9_9PERO</name>
<accession>A0A5J5DNW9</accession>